<evidence type="ECO:0000256" key="1">
    <source>
        <dbReference type="SAM" id="SignalP"/>
    </source>
</evidence>
<evidence type="ECO:0000313" key="2">
    <source>
        <dbReference type="EMBL" id="GEP41949.1"/>
    </source>
</evidence>
<keyword evidence="3" id="KW-1185">Reference proteome</keyword>
<comment type="caution">
    <text evidence="2">The sequence shown here is derived from an EMBL/GenBank/DDBJ whole genome shotgun (WGS) entry which is preliminary data.</text>
</comment>
<feature type="chain" id="PRO_5022160506" description="LPS export ABC transporter periplasmic protein LptC" evidence="1">
    <location>
        <begin position="21"/>
        <end position="186"/>
    </location>
</feature>
<name>A0A512M5E4_9BACT</name>
<sequence length="186" mass="20892">MKLRLPLLIAIPLLPLLATAGDRLSEKRLQQIVAMPHDDKLKEPALEIYPKARAYDITISTTHDGRTIVAKATATEKRVAGKYIVSEAQAEDQEEKFAMVVEFDPESQRYRKYLLMEGKLSGYREGVRCPDTRAIAWIDLTRHMVRSETDQLSTETHSDSGSTWSSVLYNKGVVEVTETGVAKVTK</sequence>
<dbReference type="AlphaFoldDB" id="A0A512M5E4"/>
<accession>A0A512M5E4</accession>
<protein>
    <recommendedName>
        <fullName evidence="4">LPS export ABC transporter periplasmic protein LptC</fullName>
    </recommendedName>
</protein>
<reference evidence="2 3" key="1">
    <citation type="submission" date="2019-07" db="EMBL/GenBank/DDBJ databases">
        <title>Whole genome shotgun sequence of Brevifollis gellanilyticus NBRC 108608.</title>
        <authorList>
            <person name="Hosoyama A."/>
            <person name="Uohara A."/>
            <person name="Ohji S."/>
            <person name="Ichikawa N."/>
        </authorList>
    </citation>
    <scope>NUCLEOTIDE SEQUENCE [LARGE SCALE GENOMIC DNA]</scope>
    <source>
        <strain evidence="2 3">NBRC 108608</strain>
    </source>
</reference>
<evidence type="ECO:0008006" key="4">
    <source>
        <dbReference type="Google" id="ProtNLM"/>
    </source>
</evidence>
<dbReference type="RefSeq" id="WP_146849516.1">
    <property type="nucleotide sequence ID" value="NZ_BKAG01000006.1"/>
</dbReference>
<gene>
    <name evidence="2" type="ORF">BGE01nite_12400</name>
</gene>
<dbReference type="EMBL" id="BKAG01000006">
    <property type="protein sequence ID" value="GEP41949.1"/>
    <property type="molecule type" value="Genomic_DNA"/>
</dbReference>
<organism evidence="2 3">
    <name type="scientific">Brevifollis gellanilyticus</name>
    <dbReference type="NCBI Taxonomy" id="748831"/>
    <lineage>
        <taxon>Bacteria</taxon>
        <taxon>Pseudomonadati</taxon>
        <taxon>Verrucomicrobiota</taxon>
        <taxon>Verrucomicrobiia</taxon>
        <taxon>Verrucomicrobiales</taxon>
        <taxon>Verrucomicrobiaceae</taxon>
    </lineage>
</organism>
<feature type="signal peptide" evidence="1">
    <location>
        <begin position="1"/>
        <end position="20"/>
    </location>
</feature>
<keyword evidence="1" id="KW-0732">Signal</keyword>
<dbReference type="Proteomes" id="UP000321577">
    <property type="component" value="Unassembled WGS sequence"/>
</dbReference>
<evidence type="ECO:0000313" key="3">
    <source>
        <dbReference type="Proteomes" id="UP000321577"/>
    </source>
</evidence>
<proteinExistence type="predicted"/>